<reference evidence="5" key="1">
    <citation type="submission" date="2015-02" db="EMBL/GenBank/DDBJ databases">
        <title>Genome sequencing for Strongylocentrotus purpuratus.</title>
        <authorList>
            <person name="Murali S."/>
            <person name="Liu Y."/>
            <person name="Vee V."/>
            <person name="English A."/>
            <person name="Wang M."/>
            <person name="Skinner E."/>
            <person name="Han Y."/>
            <person name="Muzny D.M."/>
            <person name="Worley K.C."/>
            <person name="Gibbs R.A."/>
        </authorList>
    </citation>
    <scope>NUCLEOTIDE SEQUENCE</scope>
</reference>
<dbReference type="InterPro" id="IPR050730">
    <property type="entry name" value="UBX_domain-protein"/>
</dbReference>
<dbReference type="PROSITE" id="PS50033">
    <property type="entry name" value="UBX"/>
    <property type="match status" value="1"/>
</dbReference>
<dbReference type="GO" id="GO:0006886">
    <property type="term" value="P:intracellular protein transport"/>
    <property type="evidence" value="ECO:0007669"/>
    <property type="project" value="InterPro"/>
</dbReference>
<sequence>MLENLEFREVVRLAGVGFFYLLILMLCLLYFGDSIQKLFFSYFPRSHPTLDESKEKLPPDELLKQQKAAREKIQDEHTLKAESFTERILKPKEEAKKADLEKEFYRNAGPAWKGKGERTRPRDDNDDSSSGNQETRPAPRKRDLEGTNRDAAAARKLPESVTNPPKRAPAEPPKAKVVITLPDEPEEGTPKSITVALRGTASIVKRRRFLFTEKVQVLLNWMSKLGYHQKLYTLVTTYPRQDLSQHAADTLEEAGIDHDVALVVEEIIPKEES</sequence>
<keyword evidence="2" id="KW-0812">Transmembrane</keyword>
<feature type="compositionally biased region" description="Basic and acidic residues" evidence="1">
    <location>
        <begin position="140"/>
        <end position="158"/>
    </location>
</feature>
<dbReference type="OMA" id="MMKTGYH"/>
<feature type="compositionally biased region" description="Basic and acidic residues" evidence="1">
    <location>
        <begin position="114"/>
        <end position="123"/>
    </location>
</feature>
<keyword evidence="2" id="KW-0472">Membrane</keyword>
<dbReference type="InParanoid" id="A0A7M7GH06"/>
<protein>
    <recommendedName>
        <fullName evidence="3">UBX domain-containing protein</fullName>
    </recommendedName>
</protein>
<dbReference type="PANTHER" id="PTHR23322">
    <property type="entry name" value="FAS-ASSOCIATED PROTEIN"/>
    <property type="match status" value="1"/>
</dbReference>
<dbReference type="GO" id="GO:0005789">
    <property type="term" value="C:endoplasmic reticulum membrane"/>
    <property type="evidence" value="ECO:0007669"/>
    <property type="project" value="InterPro"/>
</dbReference>
<dbReference type="Pfam" id="PF00789">
    <property type="entry name" value="UBX"/>
    <property type="match status" value="1"/>
</dbReference>
<dbReference type="EnsemblMetazoa" id="XM_003723575">
    <property type="protein sequence ID" value="XP_003723623"/>
    <property type="gene ID" value="LOC583718"/>
</dbReference>
<evidence type="ECO:0000259" key="3">
    <source>
        <dbReference type="PROSITE" id="PS50033"/>
    </source>
</evidence>
<dbReference type="KEGG" id="spu:583718"/>
<dbReference type="InterPro" id="IPR001012">
    <property type="entry name" value="UBX_dom"/>
</dbReference>
<dbReference type="PANTHER" id="PTHR23322:SF93">
    <property type="entry name" value="UBX DOMAIN-CONTAINING PROTEIN 8"/>
    <property type="match status" value="1"/>
</dbReference>
<dbReference type="Proteomes" id="UP000007110">
    <property type="component" value="Unassembled WGS sequence"/>
</dbReference>
<dbReference type="AlphaFoldDB" id="A0A7M7GH06"/>
<keyword evidence="2" id="KW-1133">Transmembrane helix</keyword>
<evidence type="ECO:0000256" key="2">
    <source>
        <dbReference type="SAM" id="Phobius"/>
    </source>
</evidence>
<proteinExistence type="predicted"/>
<dbReference type="RefSeq" id="XP_003723623.1">
    <property type="nucleotide sequence ID" value="XM_003723575.3"/>
</dbReference>
<dbReference type="Gene3D" id="3.10.20.90">
    <property type="entry name" value="Phosphatidylinositol 3-kinase Catalytic Subunit, Chain A, domain 1"/>
    <property type="match status" value="1"/>
</dbReference>
<feature type="domain" description="UBX" evidence="3">
    <location>
        <begin position="194"/>
        <end position="264"/>
    </location>
</feature>
<dbReference type="Pfam" id="PF06936">
    <property type="entry name" value="Selenoprotein_S"/>
    <property type="match status" value="1"/>
</dbReference>
<evidence type="ECO:0000313" key="4">
    <source>
        <dbReference type="EnsemblMetazoa" id="XP_003723623"/>
    </source>
</evidence>
<name>A0A7M7GH06_STRPU</name>
<dbReference type="GeneID" id="583718"/>
<keyword evidence="5" id="KW-1185">Reference proteome</keyword>
<evidence type="ECO:0000256" key="1">
    <source>
        <dbReference type="SAM" id="MobiDB-lite"/>
    </source>
</evidence>
<accession>A0A7M7GH06</accession>
<evidence type="ECO:0000313" key="5">
    <source>
        <dbReference type="Proteomes" id="UP000007110"/>
    </source>
</evidence>
<dbReference type="SUPFAM" id="SSF54236">
    <property type="entry name" value="Ubiquitin-like"/>
    <property type="match status" value="1"/>
</dbReference>
<dbReference type="InterPro" id="IPR009703">
    <property type="entry name" value="Selenoprotein_S"/>
</dbReference>
<dbReference type="OrthoDB" id="1920064at2759"/>
<feature type="transmembrane region" description="Helical" evidence="2">
    <location>
        <begin position="12"/>
        <end position="31"/>
    </location>
</feature>
<feature type="region of interest" description="Disordered" evidence="1">
    <location>
        <begin position="108"/>
        <end position="176"/>
    </location>
</feature>
<reference evidence="4" key="2">
    <citation type="submission" date="2021-01" db="UniProtKB">
        <authorList>
            <consortium name="EnsemblMetazoa"/>
        </authorList>
    </citation>
    <scope>IDENTIFICATION</scope>
</reference>
<dbReference type="InterPro" id="IPR029071">
    <property type="entry name" value="Ubiquitin-like_domsf"/>
</dbReference>
<organism evidence="4 5">
    <name type="scientific">Strongylocentrotus purpuratus</name>
    <name type="common">Purple sea urchin</name>
    <dbReference type="NCBI Taxonomy" id="7668"/>
    <lineage>
        <taxon>Eukaryota</taxon>
        <taxon>Metazoa</taxon>
        <taxon>Echinodermata</taxon>
        <taxon>Eleutherozoa</taxon>
        <taxon>Echinozoa</taxon>
        <taxon>Echinoidea</taxon>
        <taxon>Euechinoidea</taxon>
        <taxon>Echinacea</taxon>
        <taxon>Camarodonta</taxon>
        <taxon>Echinidea</taxon>
        <taxon>Strongylocentrotidae</taxon>
        <taxon>Strongylocentrotus</taxon>
    </lineage>
</organism>
<dbReference type="CDD" id="cd01774">
    <property type="entry name" value="UBX_UBXN8"/>
    <property type="match status" value="1"/>
</dbReference>